<evidence type="ECO:0000259" key="3">
    <source>
        <dbReference type="PROSITE" id="PS50001"/>
    </source>
</evidence>
<evidence type="ECO:0000256" key="2">
    <source>
        <dbReference type="PROSITE-ProRule" id="PRU00191"/>
    </source>
</evidence>
<dbReference type="InterPro" id="IPR001496">
    <property type="entry name" value="SOCS_box"/>
</dbReference>
<organism evidence="5 7">
    <name type="scientific">Trichuris suis</name>
    <name type="common">pig whipworm</name>
    <dbReference type="NCBI Taxonomy" id="68888"/>
    <lineage>
        <taxon>Eukaryota</taxon>
        <taxon>Metazoa</taxon>
        <taxon>Ecdysozoa</taxon>
        <taxon>Nematoda</taxon>
        <taxon>Enoplea</taxon>
        <taxon>Dorylaimia</taxon>
        <taxon>Trichinellida</taxon>
        <taxon>Trichuridae</taxon>
        <taxon>Trichuris</taxon>
    </lineage>
</organism>
<sequence length="184" mass="21516">MASTIDIDVARRCFILESMQQFRQCPWYWGALSPEEAECILVDKPVGSFLVRDSSDLRHFFSLSYKGEKRVYHSRIGQDKGQFFFGRTTDPRGCALSLIDLFRVARERTERREFEFLLYPTAGRFDAEHVTFKNPILRKVFVPSLQLLCKRELIRRVAWENLDLLPVSAPLKLFVKSTNVQVMF</sequence>
<reference evidence="5 7" key="1">
    <citation type="journal article" date="2014" name="Nat. Genet.">
        <title>Genome and transcriptome of the porcine whipworm Trichuris suis.</title>
        <authorList>
            <person name="Jex A.R."/>
            <person name="Nejsum P."/>
            <person name="Schwarz E.M."/>
            <person name="Hu L."/>
            <person name="Young N.D."/>
            <person name="Hall R.S."/>
            <person name="Korhonen P.K."/>
            <person name="Liao S."/>
            <person name="Thamsborg S."/>
            <person name="Xia J."/>
            <person name="Xu P."/>
            <person name="Wang S."/>
            <person name="Scheerlinck J.P."/>
            <person name="Hofmann A."/>
            <person name="Sternberg P.W."/>
            <person name="Wang J."/>
            <person name="Gasser R.B."/>
        </authorList>
    </citation>
    <scope>NUCLEOTIDE SEQUENCE [LARGE SCALE GENOMIC DNA]</scope>
    <source>
        <strain evidence="6">DCEP-RM93F</strain>
        <strain evidence="5">DCEP-RM93M</strain>
    </source>
</reference>
<dbReference type="SUPFAM" id="SSF55550">
    <property type="entry name" value="SH2 domain"/>
    <property type="match status" value="1"/>
</dbReference>
<dbReference type="InterPro" id="IPR000980">
    <property type="entry name" value="SH2"/>
</dbReference>
<dbReference type="Gene3D" id="3.30.505.10">
    <property type="entry name" value="SH2 domain"/>
    <property type="match status" value="1"/>
</dbReference>
<evidence type="ECO:0008006" key="8">
    <source>
        <dbReference type="Google" id="ProtNLM"/>
    </source>
</evidence>
<feature type="domain" description="SH2" evidence="3">
    <location>
        <begin position="27"/>
        <end position="121"/>
    </location>
</feature>
<dbReference type="AlphaFoldDB" id="A0A085MI37"/>
<evidence type="ECO:0000313" key="5">
    <source>
        <dbReference type="EMBL" id="KFD56883.1"/>
    </source>
</evidence>
<dbReference type="GO" id="GO:0046854">
    <property type="term" value="P:phosphatidylinositol phosphate biosynthetic process"/>
    <property type="evidence" value="ECO:0007669"/>
    <property type="project" value="TreeGrafter"/>
</dbReference>
<dbReference type="PROSITE" id="PS50225">
    <property type="entry name" value="SOCS"/>
    <property type="match status" value="1"/>
</dbReference>
<dbReference type="EMBL" id="KL363191">
    <property type="protein sequence ID" value="KFD56883.1"/>
    <property type="molecule type" value="Genomic_DNA"/>
</dbReference>
<evidence type="ECO:0000313" key="6">
    <source>
        <dbReference type="EMBL" id="KFD66119.1"/>
    </source>
</evidence>
<dbReference type="Pfam" id="PF00017">
    <property type="entry name" value="SH2"/>
    <property type="match status" value="1"/>
</dbReference>
<dbReference type="Proteomes" id="UP000030758">
    <property type="component" value="Unassembled WGS sequence"/>
</dbReference>
<dbReference type="PROSITE" id="PS50001">
    <property type="entry name" value="SH2"/>
    <property type="match status" value="1"/>
</dbReference>
<dbReference type="PANTHER" id="PTHR10155:SF0">
    <property type="entry name" value="SUPPRESSOR OF CYTOKINE SIGNALING AT 36E, ISOFORM D"/>
    <property type="match status" value="1"/>
</dbReference>
<evidence type="ECO:0000313" key="7">
    <source>
        <dbReference type="Proteomes" id="UP000030764"/>
    </source>
</evidence>
<name>A0A085MI37_9BILA</name>
<dbReference type="PANTHER" id="PTHR10155">
    <property type="entry name" value="PHOSPHATIDYLINOSITOL 3-KINASE REGULATORY SUBUNIT"/>
    <property type="match status" value="1"/>
</dbReference>
<evidence type="ECO:0000259" key="4">
    <source>
        <dbReference type="PROSITE" id="PS50225"/>
    </source>
</evidence>
<dbReference type="InterPro" id="IPR036860">
    <property type="entry name" value="SH2_dom_sf"/>
</dbReference>
<gene>
    <name evidence="5" type="ORF">M513_02140</name>
    <name evidence="6" type="ORF">M514_02140</name>
</gene>
<evidence type="ECO:0000256" key="1">
    <source>
        <dbReference type="ARBA" id="ARBA00022999"/>
    </source>
</evidence>
<dbReference type="EMBL" id="KL367527">
    <property type="protein sequence ID" value="KFD66119.1"/>
    <property type="molecule type" value="Genomic_DNA"/>
</dbReference>
<keyword evidence="1 2" id="KW-0727">SH2 domain</keyword>
<dbReference type="OrthoDB" id="6426624at2759"/>
<accession>A0A085MI37</accession>
<keyword evidence="7" id="KW-1185">Reference proteome</keyword>
<proteinExistence type="predicted"/>
<dbReference type="GO" id="GO:0005942">
    <property type="term" value="C:phosphatidylinositol 3-kinase complex"/>
    <property type="evidence" value="ECO:0007669"/>
    <property type="project" value="TreeGrafter"/>
</dbReference>
<dbReference type="GO" id="GO:0046935">
    <property type="term" value="F:1-phosphatidylinositol-3-kinase regulator activity"/>
    <property type="evidence" value="ECO:0007669"/>
    <property type="project" value="TreeGrafter"/>
</dbReference>
<dbReference type="SMART" id="SM00252">
    <property type="entry name" value="SH2"/>
    <property type="match status" value="1"/>
</dbReference>
<feature type="domain" description="SOCS box" evidence="4">
    <location>
        <begin position="131"/>
        <end position="181"/>
    </location>
</feature>
<dbReference type="Proteomes" id="UP000030764">
    <property type="component" value="Unassembled WGS sequence"/>
</dbReference>
<protein>
    <recommendedName>
        <fullName evidence="8">SH2 domain-containing protein</fullName>
    </recommendedName>
</protein>